<name>A0AA36JT47_9DINO</name>
<evidence type="ECO:0000313" key="3">
    <source>
        <dbReference type="EMBL" id="CAJ1411390.1"/>
    </source>
</evidence>
<keyword evidence="4" id="KW-1185">Reference proteome</keyword>
<protein>
    <recommendedName>
        <fullName evidence="2">NYN domain-containing protein</fullName>
    </recommendedName>
</protein>
<reference evidence="3" key="1">
    <citation type="submission" date="2023-08" db="EMBL/GenBank/DDBJ databases">
        <authorList>
            <person name="Chen Y."/>
            <person name="Shah S."/>
            <person name="Dougan E. K."/>
            <person name="Thang M."/>
            <person name="Chan C."/>
        </authorList>
    </citation>
    <scope>NUCLEOTIDE SEQUENCE</scope>
</reference>
<accession>A0AA36JT47</accession>
<feature type="chain" id="PRO_5041402761" description="NYN domain-containing protein" evidence="1">
    <location>
        <begin position="22"/>
        <end position="478"/>
    </location>
</feature>
<keyword evidence="1" id="KW-0732">Signal</keyword>
<feature type="domain" description="NYN" evidence="2">
    <location>
        <begin position="62"/>
        <end position="170"/>
    </location>
</feature>
<proteinExistence type="predicted"/>
<dbReference type="Proteomes" id="UP001178507">
    <property type="component" value="Unassembled WGS sequence"/>
</dbReference>
<evidence type="ECO:0000259" key="2">
    <source>
        <dbReference type="Pfam" id="PF01936"/>
    </source>
</evidence>
<dbReference type="AlphaFoldDB" id="A0AA36JT47"/>
<gene>
    <name evidence="3" type="ORF">EVOR1521_LOCUS31979</name>
</gene>
<evidence type="ECO:0000256" key="1">
    <source>
        <dbReference type="SAM" id="SignalP"/>
    </source>
</evidence>
<sequence>MRLRRMAAPLCVALFVHVQQGRVLRPSGPQLRTLSAGVPCCFAAGARAARVRGKTTANKRSLALLVDGDQYGPKQCQLLVDFLDQSYDVRVRRIYAAPSKAETWRRPLAEASFDFVAVPRWTGGQKDPVDMEIAMDVIEMAMSKELCCLAVACADVDYARVFQRGRELGQDMLHVVPAGTNALPEVPAEIAASCSQTLVVKRKEDGKAGKAERYQVTPAEQEVRDCLADLGYWDPKSGLARRYQSRCLRQAIACFVHVNDISSLRGSHPFFPPRTVTAQLREIVSRKQQWKSKPDGLLCLTGCNSRHNHPTLGMKFSNWPFVDCFEFATDNLAERVLRAFGYLDSWHNVVEQEARTFFVKRQATKRTSHDNEMLAALKSADWSELHRLFTRDDLLQEWCLPRKDTQLRLDLRRLGYLDSKASKGAIMGSMKRFLEAQGVKVPANYHFRVWHCLELLHAQPCPDRRREWTEEISRGHVQ</sequence>
<evidence type="ECO:0000313" key="4">
    <source>
        <dbReference type="Proteomes" id="UP001178507"/>
    </source>
</evidence>
<organism evidence="3 4">
    <name type="scientific">Effrenium voratum</name>
    <dbReference type="NCBI Taxonomy" id="2562239"/>
    <lineage>
        <taxon>Eukaryota</taxon>
        <taxon>Sar</taxon>
        <taxon>Alveolata</taxon>
        <taxon>Dinophyceae</taxon>
        <taxon>Suessiales</taxon>
        <taxon>Symbiodiniaceae</taxon>
        <taxon>Effrenium</taxon>
    </lineage>
</organism>
<dbReference type="Pfam" id="PF01936">
    <property type="entry name" value="NYN"/>
    <property type="match status" value="1"/>
</dbReference>
<feature type="signal peptide" evidence="1">
    <location>
        <begin position="1"/>
        <end position="21"/>
    </location>
</feature>
<dbReference type="Gene3D" id="3.40.50.1010">
    <property type="entry name" value="5'-nuclease"/>
    <property type="match status" value="1"/>
</dbReference>
<dbReference type="InterPro" id="IPR021139">
    <property type="entry name" value="NYN"/>
</dbReference>
<comment type="caution">
    <text evidence="3">The sequence shown here is derived from an EMBL/GenBank/DDBJ whole genome shotgun (WGS) entry which is preliminary data.</text>
</comment>
<dbReference type="PANTHER" id="PTHR35811">
    <property type="entry name" value="SLR1870 PROTEIN"/>
    <property type="match status" value="1"/>
</dbReference>
<dbReference type="EMBL" id="CAUJNA010003872">
    <property type="protein sequence ID" value="CAJ1411390.1"/>
    <property type="molecule type" value="Genomic_DNA"/>
</dbReference>
<dbReference type="PANTHER" id="PTHR35811:SF1">
    <property type="entry name" value="HTH OST-TYPE DOMAIN-CONTAINING PROTEIN"/>
    <property type="match status" value="1"/>
</dbReference>
<dbReference type="GO" id="GO:0004540">
    <property type="term" value="F:RNA nuclease activity"/>
    <property type="evidence" value="ECO:0007669"/>
    <property type="project" value="InterPro"/>
</dbReference>